<name>A0A150J290_9EURY</name>
<comment type="caution">
    <text evidence="1">The sequence shown here is derived from an EMBL/GenBank/DDBJ whole genome shotgun (WGS) entry which is preliminary data.</text>
</comment>
<reference evidence="1 2" key="1">
    <citation type="journal article" date="2016" name="ISME J.">
        <title>Chasing the elusive Euryarchaeota class WSA2: genomes reveal a uniquely fastidious methyl-reducing methanogen.</title>
        <authorList>
            <person name="Nobu M.K."/>
            <person name="Narihiro T."/>
            <person name="Kuroda K."/>
            <person name="Mei R."/>
            <person name="Liu W.T."/>
        </authorList>
    </citation>
    <scope>NUCLEOTIDE SEQUENCE [LARGE SCALE GENOMIC DNA]</scope>
    <source>
        <strain evidence="1">U1lsi0528_Bin055</strain>
    </source>
</reference>
<accession>A0A150J290</accession>
<evidence type="ECO:0000313" key="2">
    <source>
        <dbReference type="Proteomes" id="UP000075398"/>
    </source>
</evidence>
<dbReference type="Proteomes" id="UP000075398">
    <property type="component" value="Unassembled WGS sequence"/>
</dbReference>
<dbReference type="EMBL" id="LNGC01000061">
    <property type="protein sequence ID" value="KYC51329.1"/>
    <property type="molecule type" value="Genomic_DNA"/>
</dbReference>
<evidence type="ECO:0000313" key="1">
    <source>
        <dbReference type="EMBL" id="KYC51329.1"/>
    </source>
</evidence>
<evidence type="ECO:0008006" key="3">
    <source>
        <dbReference type="Google" id="ProtNLM"/>
    </source>
</evidence>
<proteinExistence type="predicted"/>
<sequence>MSYVNATWADYVDAIERKYRFKLTEKKEPAWVAVPRGSENHFTLAEVDDAVLRVDVFKDANKNVDPKTVRFGIAPGADITPTPIPVPSNIYASPRYDKAQDQGTNYWCGPFTAAQIIYELFGYIPAQKLIADLAGTTTSGSGHKELTYAIQNAAQKEGHKVTSVWRNFSDNGWKAVGEMIADPRVGLGIHCLYRNKWGHYMYPIYIDMDRKVVCFIDSLNDDNDVIEVSFAETEKWIANTPGNQPSLWLVWNND</sequence>
<organism evidence="1 2">
    <name type="scientific">Candidatus Methanofastidiosum methylothiophilum</name>
    <dbReference type="NCBI Taxonomy" id="1705564"/>
    <lineage>
        <taxon>Archaea</taxon>
        <taxon>Methanobacteriati</taxon>
        <taxon>Methanobacteriota</taxon>
        <taxon>Stenosarchaea group</taxon>
        <taxon>Candidatus Methanofastidiosia</taxon>
        <taxon>Candidatus Methanofastidiosales</taxon>
        <taxon>Candidatus Methanofastidiosaceae</taxon>
        <taxon>Candidatus Methanofastidiosum</taxon>
    </lineage>
</organism>
<gene>
    <name evidence="1" type="ORF">AMQ22_01331</name>
</gene>
<dbReference type="AlphaFoldDB" id="A0A150J290"/>
<protein>
    <recommendedName>
        <fullName evidence="3">Peptidase C39-like domain-containing protein</fullName>
    </recommendedName>
</protein>